<comment type="caution">
    <text evidence="2">The sequence shown here is derived from an EMBL/GenBank/DDBJ whole genome shotgun (WGS) entry which is preliminary data.</text>
</comment>
<keyword evidence="1" id="KW-0812">Transmembrane</keyword>
<reference evidence="2 3" key="1">
    <citation type="journal article" date="2011" name="Appl. Environ. Microbiol.">
        <title>Contribution of a Sodium Ion Gradient to Energy Conservation during Fermentation in the Cyanobacterium Arthrospira (Spirulina) maxima CS-328.</title>
        <authorList>
            <person name="Carrieri D."/>
            <person name="Ananyev G."/>
            <person name="Lenz O."/>
            <person name="Bryant D.A."/>
            <person name="Dismukes G.C."/>
        </authorList>
    </citation>
    <scope>NUCLEOTIDE SEQUENCE [LARGE SCALE GENOMIC DNA]</scope>
    <source>
        <strain evidence="2 3">CS-328</strain>
    </source>
</reference>
<gene>
    <name evidence="2" type="ORF">AmaxDRAFT_0728</name>
</gene>
<organism evidence="2 3">
    <name type="scientific">Limnospira maxima CS-328</name>
    <dbReference type="NCBI Taxonomy" id="513049"/>
    <lineage>
        <taxon>Bacteria</taxon>
        <taxon>Bacillati</taxon>
        <taxon>Cyanobacteriota</taxon>
        <taxon>Cyanophyceae</taxon>
        <taxon>Oscillatoriophycideae</taxon>
        <taxon>Oscillatoriales</taxon>
        <taxon>Sirenicapillariaceae</taxon>
        <taxon>Limnospira</taxon>
    </lineage>
</organism>
<accession>B5VW36</accession>
<protein>
    <submittedName>
        <fullName evidence="2">Uncharacterized protein</fullName>
    </submittedName>
</protein>
<keyword evidence="3" id="KW-1185">Reference proteome</keyword>
<dbReference type="Proteomes" id="UP000004061">
    <property type="component" value="Unassembled WGS sequence"/>
</dbReference>
<sequence>MIEKTWTSSYRFPWTDGNCFNFLLIPLIVIIMHPGKLRGLWADGRFKVDASLPL</sequence>
<evidence type="ECO:0000256" key="1">
    <source>
        <dbReference type="SAM" id="Phobius"/>
    </source>
</evidence>
<name>B5VW36_LIMMA</name>
<keyword evidence="1" id="KW-1133">Transmembrane helix</keyword>
<proteinExistence type="predicted"/>
<evidence type="ECO:0000313" key="2">
    <source>
        <dbReference type="EMBL" id="EDZ96397.1"/>
    </source>
</evidence>
<dbReference type="AlphaFoldDB" id="B5VW36"/>
<dbReference type="EMBL" id="ABYK01000004">
    <property type="protein sequence ID" value="EDZ96397.1"/>
    <property type="molecule type" value="Genomic_DNA"/>
</dbReference>
<keyword evidence="1" id="KW-0472">Membrane</keyword>
<evidence type="ECO:0000313" key="3">
    <source>
        <dbReference type="Proteomes" id="UP000004061"/>
    </source>
</evidence>
<feature type="transmembrane region" description="Helical" evidence="1">
    <location>
        <begin position="20"/>
        <end position="37"/>
    </location>
</feature>